<evidence type="ECO:0000313" key="1">
    <source>
        <dbReference type="EMBL" id="OGG08196.1"/>
    </source>
</evidence>
<gene>
    <name evidence="1" type="ORF">A2777_02315</name>
</gene>
<dbReference type="Proteomes" id="UP000177354">
    <property type="component" value="Unassembled WGS sequence"/>
</dbReference>
<comment type="caution">
    <text evidence="1">The sequence shown here is derived from an EMBL/GenBank/DDBJ whole genome shotgun (WGS) entry which is preliminary data.</text>
</comment>
<reference evidence="1 2" key="1">
    <citation type="journal article" date="2016" name="Nat. Commun.">
        <title>Thousands of microbial genomes shed light on interconnected biogeochemical processes in an aquifer system.</title>
        <authorList>
            <person name="Anantharaman K."/>
            <person name="Brown C.T."/>
            <person name="Hug L.A."/>
            <person name="Sharon I."/>
            <person name="Castelle C.J."/>
            <person name="Probst A.J."/>
            <person name="Thomas B.C."/>
            <person name="Singh A."/>
            <person name="Wilkins M.J."/>
            <person name="Karaoz U."/>
            <person name="Brodie E.L."/>
            <person name="Williams K.H."/>
            <person name="Hubbard S.S."/>
            <person name="Banfield J.F."/>
        </authorList>
    </citation>
    <scope>NUCLEOTIDE SEQUENCE [LARGE SCALE GENOMIC DNA]</scope>
</reference>
<sequence>MSKVLIGSILISGLLISGFIFNRKENVTWLVQSIDTMKYSRDLSLNKLNDPSFNKVIDSQIADIKKTGATHVAIATPYDDQFLPMLKSWVEAARIHGLNVWFRGNFAGWEGWFGYESITGEQHLDKTKRFILNNAVLFADGDIFTACPECENGGPGDPRWTGDVTGFRNFLISQYRIARESFEQINKKVISNLFSMNYDVASLVMDKETTTALDGVVTIDHYVKDADLLVEDINNIRKKSGGQVMLGEFGAPIENIHGKMSQDDQADWIRTALDKLKTENVIIGINYWVNTGGSTGLWHDDGREKPAAGVIKTFYSGQ</sequence>
<protein>
    <recommendedName>
        <fullName evidence="3">Glycoside hydrolase family 5 domain-containing protein</fullName>
    </recommendedName>
</protein>
<evidence type="ECO:0000313" key="2">
    <source>
        <dbReference type="Proteomes" id="UP000177354"/>
    </source>
</evidence>
<dbReference type="Gene3D" id="3.20.20.80">
    <property type="entry name" value="Glycosidases"/>
    <property type="match status" value="1"/>
</dbReference>
<organism evidence="1 2">
    <name type="scientific">Candidatus Gottesmanbacteria bacterium RIFCSPHIGHO2_01_FULL_40_15</name>
    <dbReference type="NCBI Taxonomy" id="1798376"/>
    <lineage>
        <taxon>Bacteria</taxon>
        <taxon>Candidatus Gottesmaniibacteriota</taxon>
    </lineage>
</organism>
<dbReference type="AlphaFoldDB" id="A0A1F5Z6Y1"/>
<accession>A0A1F5Z6Y1</accession>
<proteinExistence type="predicted"/>
<dbReference type="SUPFAM" id="SSF51445">
    <property type="entry name" value="(Trans)glycosidases"/>
    <property type="match status" value="1"/>
</dbReference>
<evidence type="ECO:0008006" key="3">
    <source>
        <dbReference type="Google" id="ProtNLM"/>
    </source>
</evidence>
<dbReference type="InterPro" id="IPR017853">
    <property type="entry name" value="GH"/>
</dbReference>
<dbReference type="EMBL" id="MFJF01000005">
    <property type="protein sequence ID" value="OGG08196.1"/>
    <property type="molecule type" value="Genomic_DNA"/>
</dbReference>
<name>A0A1F5Z6Y1_9BACT</name>